<dbReference type="PRINTS" id="PR00412">
    <property type="entry name" value="EPOXHYDRLASE"/>
</dbReference>
<dbReference type="InterPro" id="IPR000639">
    <property type="entry name" value="Epox_hydrolase-like"/>
</dbReference>
<dbReference type="InterPro" id="IPR050266">
    <property type="entry name" value="AB_hydrolase_sf"/>
</dbReference>
<dbReference type="InterPro" id="IPR029058">
    <property type="entry name" value="AB_hydrolase_fold"/>
</dbReference>
<accession>A0A510HF43</accession>
<evidence type="ECO:0000313" key="4">
    <source>
        <dbReference type="Proteomes" id="UP000318065"/>
    </source>
</evidence>
<feature type="compositionally biased region" description="Basic and acidic residues" evidence="1">
    <location>
        <begin position="336"/>
        <end position="347"/>
    </location>
</feature>
<evidence type="ECO:0000259" key="2">
    <source>
        <dbReference type="Pfam" id="PF00561"/>
    </source>
</evidence>
<feature type="domain" description="AB hydrolase-1" evidence="2">
    <location>
        <begin position="50"/>
        <end position="282"/>
    </location>
</feature>
<dbReference type="GO" id="GO:0003824">
    <property type="term" value="F:catalytic activity"/>
    <property type="evidence" value="ECO:0007669"/>
    <property type="project" value="InterPro"/>
</dbReference>
<dbReference type="PRINTS" id="PR00111">
    <property type="entry name" value="ABHYDROLASE"/>
</dbReference>
<dbReference type="PANTHER" id="PTHR43798">
    <property type="entry name" value="MONOACYLGLYCEROL LIPASE"/>
    <property type="match status" value="1"/>
</dbReference>
<dbReference type="AlphaFoldDB" id="A0A510HF43"/>
<dbReference type="GO" id="GO:0016020">
    <property type="term" value="C:membrane"/>
    <property type="evidence" value="ECO:0007669"/>
    <property type="project" value="TreeGrafter"/>
</dbReference>
<dbReference type="Proteomes" id="UP000318065">
    <property type="component" value="Chromosome"/>
</dbReference>
<dbReference type="PANTHER" id="PTHR43798:SF33">
    <property type="entry name" value="HYDROLASE, PUTATIVE (AFU_ORTHOLOGUE AFUA_2G14860)-RELATED"/>
    <property type="match status" value="1"/>
</dbReference>
<dbReference type="InterPro" id="IPR000073">
    <property type="entry name" value="AB_hydrolase_1"/>
</dbReference>
<evidence type="ECO:0000256" key="1">
    <source>
        <dbReference type="SAM" id="MobiDB-lite"/>
    </source>
</evidence>
<feature type="region of interest" description="Disordered" evidence="1">
    <location>
        <begin position="312"/>
        <end position="401"/>
    </location>
</feature>
<dbReference type="Gene3D" id="3.40.50.1820">
    <property type="entry name" value="alpha/beta hydrolase"/>
    <property type="match status" value="1"/>
</dbReference>
<sequence>MIVILVVVLLLVGVSVALGRTTHQVESAPETEYLELEGIWVRYGVTGGGPPVVLVHGWLSSSRIWEQLAGRLAQRFTVYTLDLSGFGDSDKPLSGYGIRYGSRLLYAFCAHFGLTHASVVGHDLGANMAIKLAADHPDVVGRLVVVAAPAQEDQMDLPTPLWLATLPVVGPLFYMLGKVLRPVRVLWMRPFVADPEELPEEVVEDAARSTPAAVSKTLRVARRELSGGRLARQARMVRVPALIVAGEEDQIVDPHSAAVWGRSLERSEVCLMDGCGHLPMVERVAGFNAQILAFLTGDSRYLDYVERAAGMPGEEPTESMEAAAAEEEGEDVPSGEGREEIRRDLLRNGRSGTGDGRGKIFPEVPENLFEWPGSWEEYQAGRRRRPEGDEEGSDGEEPRSS</sequence>
<evidence type="ECO:0000313" key="3">
    <source>
        <dbReference type="EMBL" id="BBL78569.1"/>
    </source>
</evidence>
<dbReference type="SUPFAM" id="SSF53474">
    <property type="entry name" value="alpha/beta-Hydrolases"/>
    <property type="match status" value="1"/>
</dbReference>
<proteinExistence type="predicted"/>
<dbReference type="Pfam" id="PF00561">
    <property type="entry name" value="Abhydrolase_1"/>
    <property type="match status" value="1"/>
</dbReference>
<feature type="compositionally biased region" description="Acidic residues" evidence="1">
    <location>
        <begin position="324"/>
        <end position="333"/>
    </location>
</feature>
<reference evidence="3" key="1">
    <citation type="journal article" date="2019" name="Microbiol. Resour. Announc.">
        <title>Complete Genome Sequence of Rubrobacter xylanophilus Strain AA3-22, Isolated from Arima Onsen in Japan.</title>
        <authorList>
            <person name="Tomariguchi N."/>
            <person name="Miyazaki K."/>
        </authorList>
    </citation>
    <scope>NUCLEOTIDE SEQUENCE [LARGE SCALE GENOMIC DNA]</scope>
    <source>
        <strain evidence="3">AA3-22</strain>
    </source>
</reference>
<name>A0A510HF43_9ACTN</name>
<gene>
    <name evidence="3" type="ORF">RxyAA322_04230</name>
</gene>
<keyword evidence="4" id="KW-1185">Reference proteome</keyword>
<protein>
    <recommendedName>
        <fullName evidence="2">AB hydrolase-1 domain-containing protein</fullName>
    </recommendedName>
</protein>
<organism evidence="3 4">
    <name type="scientific">Rubrobacter xylanophilus</name>
    <dbReference type="NCBI Taxonomy" id="49319"/>
    <lineage>
        <taxon>Bacteria</taxon>
        <taxon>Bacillati</taxon>
        <taxon>Actinomycetota</taxon>
        <taxon>Rubrobacteria</taxon>
        <taxon>Rubrobacterales</taxon>
        <taxon>Rubrobacteraceae</taxon>
        <taxon>Rubrobacter</taxon>
    </lineage>
</organism>
<dbReference type="EMBL" id="AP019791">
    <property type="protein sequence ID" value="BBL78569.1"/>
    <property type="molecule type" value="Genomic_DNA"/>
</dbReference>